<dbReference type="EMBL" id="JJMU01000066">
    <property type="protein sequence ID" value="KGE12557.1"/>
    <property type="molecule type" value="Genomic_DNA"/>
</dbReference>
<dbReference type="Proteomes" id="UP000031802">
    <property type="component" value="Unassembled WGS sequence"/>
</dbReference>
<keyword evidence="2" id="KW-1185">Reference proteome</keyword>
<sequence length="52" mass="6134">MTWFFLILGKREEINEDLSFRSLITNDRLAVLGKIMDRIYKSVSGKFVRTKP</sequence>
<proteinExistence type="predicted"/>
<evidence type="ECO:0000313" key="2">
    <source>
        <dbReference type="Proteomes" id="UP000031802"/>
    </source>
</evidence>
<comment type="caution">
    <text evidence="1">The sequence shown here is derived from an EMBL/GenBank/DDBJ whole genome shotgun (WGS) entry which is preliminary data.</text>
</comment>
<accession>A0A0B8SYS0</accession>
<dbReference type="AlphaFoldDB" id="A0A0B8SYS0"/>
<gene>
    <name evidence="1" type="ORF">DI53_3597</name>
</gene>
<protein>
    <submittedName>
        <fullName evidence="1">Uncharacterized protein</fullName>
    </submittedName>
</protein>
<name>A0A0B8SYS0_9SPHI</name>
<organism evidence="1 2">
    <name type="scientific">Sphingobacterium deserti</name>
    <dbReference type="NCBI Taxonomy" id="1229276"/>
    <lineage>
        <taxon>Bacteria</taxon>
        <taxon>Pseudomonadati</taxon>
        <taxon>Bacteroidota</taxon>
        <taxon>Sphingobacteriia</taxon>
        <taxon>Sphingobacteriales</taxon>
        <taxon>Sphingobacteriaceae</taxon>
        <taxon>Sphingobacterium</taxon>
    </lineage>
</organism>
<reference evidence="2" key="1">
    <citation type="submission" date="2014-04" db="EMBL/GenBank/DDBJ databases">
        <title>Whole-Genome optical mapping and complete genome sequence of Sphingobacterium deserti sp. nov., a new spaces isolated from desert in the west of China.</title>
        <authorList>
            <person name="Teng C."/>
            <person name="Zhou Z."/>
            <person name="Li X."/>
            <person name="Chen M."/>
            <person name="Lin M."/>
            <person name="Wang L."/>
            <person name="Su S."/>
            <person name="Zhang C."/>
            <person name="Zhang W."/>
        </authorList>
    </citation>
    <scope>NUCLEOTIDE SEQUENCE [LARGE SCALE GENOMIC DNA]</scope>
    <source>
        <strain evidence="2">ACCC05744</strain>
    </source>
</reference>
<dbReference type="PATRIC" id="fig|1229276.3.peg.3712"/>
<evidence type="ECO:0000313" key="1">
    <source>
        <dbReference type="EMBL" id="KGE12557.1"/>
    </source>
</evidence>
<reference evidence="1 2" key="2">
    <citation type="journal article" date="2015" name="PLoS ONE">
        <title>Whole-Genome Optical Mapping and Finished Genome Sequence of Sphingobacterium deserti sp. nov., a New Species Isolated from the Western Desert of China.</title>
        <authorList>
            <person name="Teng C."/>
            <person name="Zhou Z."/>
            <person name="Molnar I."/>
            <person name="Li X."/>
            <person name="Tang R."/>
            <person name="Chen M."/>
            <person name="Wang L."/>
            <person name="Su S."/>
            <person name="Zhang W."/>
            <person name="Lin M."/>
        </authorList>
    </citation>
    <scope>NUCLEOTIDE SEQUENCE [LARGE SCALE GENOMIC DNA]</scope>
    <source>
        <strain evidence="2">ACCC05744</strain>
    </source>
</reference>